<dbReference type="EMBL" id="KV022784">
    <property type="protein sequence ID" value="KZV14024.1"/>
    <property type="molecule type" value="Genomic_DNA"/>
</dbReference>
<organism evidence="1 2">
    <name type="scientific">Dorcoceras hygrometricum</name>
    <dbReference type="NCBI Taxonomy" id="472368"/>
    <lineage>
        <taxon>Eukaryota</taxon>
        <taxon>Viridiplantae</taxon>
        <taxon>Streptophyta</taxon>
        <taxon>Embryophyta</taxon>
        <taxon>Tracheophyta</taxon>
        <taxon>Spermatophyta</taxon>
        <taxon>Magnoliopsida</taxon>
        <taxon>eudicotyledons</taxon>
        <taxon>Gunneridae</taxon>
        <taxon>Pentapetalae</taxon>
        <taxon>asterids</taxon>
        <taxon>lamiids</taxon>
        <taxon>Lamiales</taxon>
        <taxon>Gesneriaceae</taxon>
        <taxon>Didymocarpoideae</taxon>
        <taxon>Trichosporeae</taxon>
        <taxon>Loxocarpinae</taxon>
        <taxon>Dorcoceras</taxon>
    </lineage>
</organism>
<dbReference type="AlphaFoldDB" id="A0A2Z6ZXN9"/>
<protein>
    <submittedName>
        <fullName evidence="1">Uncharacterized protein</fullName>
    </submittedName>
</protein>
<evidence type="ECO:0000313" key="2">
    <source>
        <dbReference type="Proteomes" id="UP000250235"/>
    </source>
</evidence>
<name>A0A2Z6ZXN9_9LAMI</name>
<reference evidence="1 2" key="1">
    <citation type="journal article" date="2015" name="Proc. Natl. Acad. Sci. U.S.A.">
        <title>The resurrection genome of Boea hygrometrica: A blueprint for survival of dehydration.</title>
        <authorList>
            <person name="Xiao L."/>
            <person name="Yang G."/>
            <person name="Zhang L."/>
            <person name="Yang X."/>
            <person name="Zhao S."/>
            <person name="Ji Z."/>
            <person name="Zhou Q."/>
            <person name="Hu M."/>
            <person name="Wang Y."/>
            <person name="Chen M."/>
            <person name="Xu Y."/>
            <person name="Jin H."/>
            <person name="Xiao X."/>
            <person name="Hu G."/>
            <person name="Bao F."/>
            <person name="Hu Y."/>
            <person name="Wan P."/>
            <person name="Li L."/>
            <person name="Deng X."/>
            <person name="Kuang T."/>
            <person name="Xiang C."/>
            <person name="Zhu J.K."/>
            <person name="Oliver M.J."/>
            <person name="He Y."/>
        </authorList>
    </citation>
    <scope>NUCLEOTIDE SEQUENCE [LARGE SCALE GENOMIC DNA]</scope>
    <source>
        <strain evidence="2">cv. XS01</strain>
    </source>
</reference>
<gene>
    <name evidence="1" type="ORF">F511_44599</name>
</gene>
<proteinExistence type="predicted"/>
<sequence length="172" mass="18766">MVENSNEPRQLKPRNSTSIYRRTMEEADEHQKRGSHVLVQGVINFLKSKSRPATDELPSPRELGTSGLLVDVRRCLVIPAVTDHRSEGVGARVVGRTPDFSGVGRGLELAARSSGPEVVIGDICSQIISIDELIPPWEIGTSVVGIDSDWKAAFQDACNHKSQVIGRRPSDT</sequence>
<keyword evidence="2" id="KW-1185">Reference proteome</keyword>
<dbReference type="Proteomes" id="UP000250235">
    <property type="component" value="Unassembled WGS sequence"/>
</dbReference>
<accession>A0A2Z6ZXN9</accession>
<evidence type="ECO:0000313" key="1">
    <source>
        <dbReference type="EMBL" id="KZV14024.1"/>
    </source>
</evidence>